<dbReference type="SMART" id="SM00028">
    <property type="entry name" value="TPR"/>
    <property type="match status" value="5"/>
</dbReference>
<keyword evidence="1" id="KW-0802">TPR repeat</keyword>
<feature type="compositionally biased region" description="Basic residues" evidence="2">
    <location>
        <begin position="172"/>
        <end position="192"/>
    </location>
</feature>
<dbReference type="PANTHER" id="PTHR23082:SF0">
    <property type="entry name" value="GENERAL TRANSCRIPTION FACTOR 3C POLYPEPTIDE 3"/>
    <property type="match status" value="1"/>
</dbReference>
<dbReference type="OrthoDB" id="9991317at2759"/>
<name>A0A2K1QQ72_9PEZI</name>
<keyword evidence="4" id="KW-1185">Reference proteome</keyword>
<dbReference type="InterPro" id="IPR019734">
    <property type="entry name" value="TPR_rpt"/>
</dbReference>
<sequence>MDNDASGSAYPDPESAYVSPYPQQYGSSHIARNNGPYGDPRTGGLWQAGPGPAPLIHEGFIPRDDHLGPSAVDGDDSEDDLQSLYAKFNLGPSSTPGDDFDISAIDQTVADGFDEDVLAGAFDLPDLDGNAPDMDSDFNISDAESDAAASIDSDMFDQMLDEEANFQERGRGRGRGRPRGRGRGRGRGKRGWKWALKGTEHDPDLEKRTRGRPRGRPRGRAVPRGEGRSAGRPTGPNRPADPGHDFKQFQAQAVSNYLAGDYETAASFARRAIGANPEVFAAHSLLSEILAAQGEAKDSLAALLAGAHTKRDAELWVHVGQKTKELSADTITEESLEAAIYCFSWAIRLNAQDYDARRERLNLLLQLYQLANNGHVAARARNECLNMLKFRPHDVLVAREYAELATISSNDREITKAKEIYDQAIANQPDSTILGPDPDEDEQWNHAMVYLGLVERLEGVDKAIRRFKHLGRLIQQRQEETFWDALSDDDREFDTVEERKVQVEGYRRLKEQQSVESLQARSALPLDMRIKLGLYRIALGGDHHEEAIRHFGHLLNEADSIAELADLFREVADVLRVKGLVEDAIRFYEPLQEVPDTLDTRYYTDLATCYISLNKPEDAEECYKIVIENTPEDWEAKVALAKLYESQDRRDEALPLITDIIRDGRQDALKKSNITIPRKEIRAEQRKRNAELQREADEVENAAILRQAREAAKHSMIDEVILDLGTEEQLELREELTRRGRQKKALAPISGSAEATIKTPRARLSKKIDGKPGAVRVRRIGISSAALERQSKLNEQMRTLKSATDRVQSNYDLMKSCEADMAAGDLDAIAIWKSAVNNMLDEFKDCKYHYPTVKEKHQRFQGYGRQTKLMTEMEAMRDRLAGEQYQGTADDDDTIPTKFHDIPHTTWLDFFCAFALQLAREGEMESCYGNIDNALGCSVFYHSETAVHQLQTTTLACALLFNDEARIASTTRHFMSAAPHATAPYDIFATAFRLHIGPSTWFNAGPTQKYLMRAVKSFDFHVLPDDQRRAWHFNTAERTALTFSGRKIPGYPGLPDLNPSVLTIYGHVMAATQTWPGALNYYFRALALRPGDPTLLLCIGTAYVMGAMKRQAENRHWMIMQGLGFLGRYKRSRKRSAEEKGRKVYEQEAEFNVARAWHFLGLTHLAVKAYRRCLAMQGEIEAQRREGMDVDGEMQVEEYTQEAALGLINIYVTTEQVGRARELAERYLVI</sequence>
<feature type="region of interest" description="Disordered" evidence="2">
    <location>
        <begin position="1"/>
        <end position="78"/>
    </location>
</feature>
<dbReference type="FunCoup" id="A0A2K1QQ72">
    <property type="interactions" value="1073"/>
</dbReference>
<feature type="compositionally biased region" description="Basic residues" evidence="2">
    <location>
        <begin position="209"/>
        <end position="221"/>
    </location>
</feature>
<feature type="region of interest" description="Disordered" evidence="2">
    <location>
        <begin position="124"/>
        <end position="245"/>
    </location>
</feature>
<dbReference type="InterPro" id="IPR039340">
    <property type="entry name" value="Tfc4/TFIIIC-102/Sfc4"/>
</dbReference>
<evidence type="ECO:0008006" key="5">
    <source>
        <dbReference type="Google" id="ProtNLM"/>
    </source>
</evidence>
<evidence type="ECO:0000256" key="1">
    <source>
        <dbReference type="PROSITE-ProRule" id="PRU00339"/>
    </source>
</evidence>
<dbReference type="STRING" id="2082308.A0A2K1QQ72"/>
<feature type="compositionally biased region" description="Polar residues" evidence="2">
    <location>
        <begin position="21"/>
        <end position="31"/>
    </location>
</feature>
<feature type="repeat" description="TPR" evidence="1">
    <location>
        <begin position="600"/>
        <end position="633"/>
    </location>
</feature>
<evidence type="ECO:0000313" key="4">
    <source>
        <dbReference type="Proteomes" id="UP000243797"/>
    </source>
</evidence>
<dbReference type="Gene3D" id="1.25.40.10">
    <property type="entry name" value="Tetratricopeptide repeat domain"/>
    <property type="match status" value="3"/>
</dbReference>
<dbReference type="Pfam" id="PF13432">
    <property type="entry name" value="TPR_16"/>
    <property type="match status" value="1"/>
</dbReference>
<dbReference type="PROSITE" id="PS50005">
    <property type="entry name" value="TPR"/>
    <property type="match status" value="1"/>
</dbReference>
<feature type="compositionally biased region" description="Low complexity" evidence="2">
    <location>
        <begin position="140"/>
        <end position="153"/>
    </location>
</feature>
<reference evidence="3 4" key="1">
    <citation type="submission" date="2017-06" db="EMBL/GenBank/DDBJ databases">
        <title>Draft genome sequence of a variant of Elsinoe murrayae.</title>
        <authorList>
            <person name="Cheng Q."/>
        </authorList>
    </citation>
    <scope>NUCLEOTIDE SEQUENCE [LARGE SCALE GENOMIC DNA]</scope>
    <source>
        <strain evidence="3 4">CQ-2017a</strain>
    </source>
</reference>
<evidence type="ECO:0000313" key="3">
    <source>
        <dbReference type="EMBL" id="PNS17248.1"/>
    </source>
</evidence>
<dbReference type="InParanoid" id="A0A2K1QQ72"/>
<proteinExistence type="predicted"/>
<dbReference type="GO" id="GO:0006383">
    <property type="term" value="P:transcription by RNA polymerase III"/>
    <property type="evidence" value="ECO:0007669"/>
    <property type="project" value="InterPro"/>
</dbReference>
<accession>A0A2K1QQ72</accession>
<dbReference type="SUPFAM" id="SSF48452">
    <property type="entry name" value="TPR-like"/>
    <property type="match status" value="1"/>
</dbReference>
<evidence type="ECO:0000256" key="2">
    <source>
        <dbReference type="SAM" id="MobiDB-lite"/>
    </source>
</evidence>
<organism evidence="3 4">
    <name type="scientific">Sphaceloma murrayae</name>
    <dbReference type="NCBI Taxonomy" id="2082308"/>
    <lineage>
        <taxon>Eukaryota</taxon>
        <taxon>Fungi</taxon>
        <taxon>Dikarya</taxon>
        <taxon>Ascomycota</taxon>
        <taxon>Pezizomycotina</taxon>
        <taxon>Dothideomycetes</taxon>
        <taxon>Dothideomycetidae</taxon>
        <taxon>Myriangiales</taxon>
        <taxon>Elsinoaceae</taxon>
        <taxon>Sphaceloma</taxon>
    </lineage>
</organism>
<comment type="caution">
    <text evidence="3">The sequence shown here is derived from an EMBL/GenBank/DDBJ whole genome shotgun (WGS) entry which is preliminary data.</text>
</comment>
<dbReference type="InterPro" id="IPR011990">
    <property type="entry name" value="TPR-like_helical_dom_sf"/>
</dbReference>
<dbReference type="GO" id="GO:0000127">
    <property type="term" value="C:transcription factor TFIIIC complex"/>
    <property type="evidence" value="ECO:0007669"/>
    <property type="project" value="TreeGrafter"/>
</dbReference>
<dbReference type="EMBL" id="NKHZ01000051">
    <property type="protein sequence ID" value="PNS17248.1"/>
    <property type="molecule type" value="Genomic_DNA"/>
</dbReference>
<dbReference type="AlphaFoldDB" id="A0A2K1QQ72"/>
<feature type="compositionally biased region" description="Basic and acidic residues" evidence="2">
    <location>
        <begin position="198"/>
        <end position="208"/>
    </location>
</feature>
<protein>
    <recommendedName>
        <fullName evidence="5">Transcription factor tau subunit sfc4</fullName>
    </recommendedName>
</protein>
<dbReference type="Proteomes" id="UP000243797">
    <property type="component" value="Unassembled WGS sequence"/>
</dbReference>
<dbReference type="PANTHER" id="PTHR23082">
    <property type="entry name" value="TRANSCRIPTION INITIATION FACTOR IIIC TFIIIC , POLYPEPTIDE 3-RELATED"/>
    <property type="match status" value="1"/>
</dbReference>
<gene>
    <name evidence="3" type="ORF">CAC42_6931</name>
</gene>